<organism evidence="1">
    <name type="scientific">Aspergillus arachidicola</name>
    <dbReference type="NCBI Taxonomy" id="656916"/>
    <lineage>
        <taxon>Eukaryota</taxon>
        <taxon>Fungi</taxon>
        <taxon>Dikarya</taxon>
        <taxon>Ascomycota</taxon>
        <taxon>Pezizomycotina</taxon>
        <taxon>Eurotiomycetes</taxon>
        <taxon>Eurotiomycetidae</taxon>
        <taxon>Eurotiales</taxon>
        <taxon>Aspergillaceae</taxon>
        <taxon>Aspergillus</taxon>
        <taxon>Aspergillus subgen. Circumdati</taxon>
    </lineage>
</organism>
<reference evidence="1" key="1">
    <citation type="submission" date="2019-04" db="EMBL/GenBank/DDBJ databases">
        <title>Friends and foes A comparative genomics study of 23 Aspergillus species from section Flavi.</title>
        <authorList>
            <consortium name="DOE Joint Genome Institute"/>
            <person name="Kjaerbolling I."/>
            <person name="Vesth T."/>
            <person name="Frisvad J.C."/>
            <person name="Nybo J.L."/>
            <person name="Theobald S."/>
            <person name="Kildgaard S."/>
            <person name="Isbrandt T."/>
            <person name="Kuo A."/>
            <person name="Sato A."/>
            <person name="Lyhne E.K."/>
            <person name="Kogle M.E."/>
            <person name="Wiebenga A."/>
            <person name="Kun R.S."/>
            <person name="Lubbers R.J."/>
            <person name="Makela M.R."/>
            <person name="Barry K."/>
            <person name="Chovatia M."/>
            <person name="Clum A."/>
            <person name="Daum C."/>
            <person name="Haridas S."/>
            <person name="He G."/>
            <person name="LaButti K."/>
            <person name="Lipzen A."/>
            <person name="Mondo S."/>
            <person name="Riley R."/>
            <person name="Salamov A."/>
            <person name="Simmons B.A."/>
            <person name="Magnuson J.K."/>
            <person name="Henrissat B."/>
            <person name="Mortensen U.H."/>
            <person name="Larsen T.O."/>
            <person name="Devries R.P."/>
            <person name="Grigoriev I.V."/>
            <person name="Machida M."/>
            <person name="Baker S.E."/>
            <person name="Andersen M.R."/>
        </authorList>
    </citation>
    <scope>NUCLEOTIDE SEQUENCE</scope>
    <source>
        <strain evidence="1">CBS 117612</strain>
    </source>
</reference>
<evidence type="ECO:0000313" key="1">
    <source>
        <dbReference type="EMBL" id="KAE8336186.1"/>
    </source>
</evidence>
<dbReference type="OrthoDB" id="191139at2759"/>
<dbReference type="Proteomes" id="UP000325558">
    <property type="component" value="Unassembled WGS sequence"/>
</dbReference>
<accession>A0A5N6XV29</accession>
<proteinExistence type="predicted"/>
<dbReference type="EMBL" id="ML737200">
    <property type="protein sequence ID" value="KAE8336186.1"/>
    <property type="molecule type" value="Genomic_DNA"/>
</dbReference>
<sequence length="101" mass="11536">MSDSRALRVNTPGKLQLISWFIFQPLRPLLQYKDPTMRTAAETGVDVAELAKKQNTSSPESLDLAKQQRLRERTLEWVGLTEKDLPLKLGIPCLAQTEEWE</sequence>
<name>A0A5N6XV29_9EURO</name>
<dbReference type="AlphaFoldDB" id="A0A5N6XV29"/>
<gene>
    <name evidence="1" type="ORF">BDV24DRAFT_168531</name>
</gene>
<protein>
    <submittedName>
        <fullName evidence="1">Uncharacterized protein</fullName>
    </submittedName>
</protein>